<comment type="caution">
    <text evidence="5">The sequence shown here is derived from an EMBL/GenBank/DDBJ whole genome shotgun (WGS) entry which is preliminary data.</text>
</comment>
<evidence type="ECO:0000256" key="2">
    <source>
        <dbReference type="ARBA" id="ARBA00023172"/>
    </source>
</evidence>
<feature type="domain" description="Tyr recombinase" evidence="3">
    <location>
        <begin position="348"/>
        <end position="434"/>
    </location>
</feature>
<dbReference type="InterPro" id="IPR010998">
    <property type="entry name" value="Integrase_recombinase_N"/>
</dbReference>
<evidence type="ECO:0000256" key="1">
    <source>
        <dbReference type="ARBA" id="ARBA00023125"/>
    </source>
</evidence>
<dbReference type="InterPro" id="IPR013762">
    <property type="entry name" value="Integrase-like_cat_sf"/>
</dbReference>
<dbReference type="InterPro" id="IPR002104">
    <property type="entry name" value="Integrase_catalytic"/>
</dbReference>
<keyword evidence="6" id="KW-1185">Reference proteome</keyword>
<sequence>MVRRFGGDSAIAKRVVRDTSPTGSMLVMDYARRHINLKYAAGKLSDGTLRNYESALSKYWGTIGALRLDQLSSENVTQFITSLNVIDADNKASAYNTQHGHFRFLSTVLNAASRAGLIDSRVITTVEFPTEEAWGRTATQRRNPAPIRRHARTNRADRVIPKTQFLRLSAALAKQLVNECSPLVHAEGWCAPEAYLAVVTGMRQGERLAIRRRNIAFEHDDKGKIRGALLSLDSHALPAEWFHGCGDISASGKFPCGEVTAKACPQTANNKQGSSMMRLAPGTKSKKPGSVHYLPLTVAPAIVLRHHLRYMERVEGLSGRDDLVFGGAINARKPARHRADTEESYAKRLDAWEEARHNVKRDGVTIRTPERDRAAWQALQEAFFYESEEKGFSVHDIRHSVLTRLALDTNLNAMQLMALANHSNISTTMRYVELRGSDAAREALSATAGMGQEYAESIGVDFMKEVMRVSLRALDGTPNPRKRSA</sequence>
<proteinExistence type="predicted"/>
<dbReference type="InterPro" id="IPR011010">
    <property type="entry name" value="DNA_brk_join_enz"/>
</dbReference>
<gene>
    <name evidence="5" type="ORF">Lsed01_00868</name>
</gene>
<name>A0ABP9WH50_9MICO</name>
<accession>A0ABP9WH50</accession>
<evidence type="ECO:0000313" key="5">
    <source>
        <dbReference type="EMBL" id="GAA5518441.1"/>
    </source>
</evidence>
<organism evidence="5 6">
    <name type="scientific">Demequina sediminis</name>
    <dbReference type="NCBI Taxonomy" id="1930058"/>
    <lineage>
        <taxon>Bacteria</taxon>
        <taxon>Bacillati</taxon>
        <taxon>Actinomycetota</taxon>
        <taxon>Actinomycetes</taxon>
        <taxon>Micrococcales</taxon>
        <taxon>Demequinaceae</taxon>
        <taxon>Demequina</taxon>
    </lineage>
</organism>
<evidence type="ECO:0000313" key="6">
    <source>
        <dbReference type="Proteomes" id="UP001426770"/>
    </source>
</evidence>
<dbReference type="Pfam" id="PF13102">
    <property type="entry name" value="Phage_int_SAM_5"/>
    <property type="match status" value="1"/>
</dbReference>
<reference evidence="5 6" key="1">
    <citation type="submission" date="2024-02" db="EMBL/GenBank/DDBJ databases">
        <title>Lysinimicrobium sediminis NBRC 112286.</title>
        <authorList>
            <person name="Ichikawa N."/>
            <person name="Katano-Makiyama Y."/>
            <person name="Hidaka K."/>
        </authorList>
    </citation>
    <scope>NUCLEOTIDE SEQUENCE [LARGE SCALE GENOMIC DNA]</scope>
    <source>
        <strain evidence="5 6">NBRC 112286</strain>
    </source>
</reference>
<dbReference type="EMBL" id="BAABRR010000003">
    <property type="protein sequence ID" value="GAA5518441.1"/>
    <property type="molecule type" value="Genomic_DNA"/>
</dbReference>
<feature type="domain" description="Phage integrase SAM-like" evidence="4">
    <location>
        <begin position="27"/>
        <end position="120"/>
    </location>
</feature>
<dbReference type="InterPro" id="IPR025269">
    <property type="entry name" value="SAM-like_dom"/>
</dbReference>
<keyword evidence="1" id="KW-0238">DNA-binding</keyword>
<protein>
    <recommendedName>
        <fullName evidence="7">Site-specific integrase</fullName>
    </recommendedName>
</protein>
<dbReference type="Gene3D" id="1.10.150.130">
    <property type="match status" value="1"/>
</dbReference>
<evidence type="ECO:0000259" key="3">
    <source>
        <dbReference type="Pfam" id="PF00589"/>
    </source>
</evidence>
<evidence type="ECO:0000259" key="4">
    <source>
        <dbReference type="Pfam" id="PF13102"/>
    </source>
</evidence>
<dbReference type="Gene3D" id="1.10.443.10">
    <property type="entry name" value="Intergrase catalytic core"/>
    <property type="match status" value="1"/>
</dbReference>
<dbReference type="Pfam" id="PF00589">
    <property type="entry name" value="Phage_integrase"/>
    <property type="match status" value="1"/>
</dbReference>
<dbReference type="Proteomes" id="UP001426770">
    <property type="component" value="Unassembled WGS sequence"/>
</dbReference>
<keyword evidence="2" id="KW-0233">DNA recombination</keyword>
<dbReference type="SUPFAM" id="SSF56349">
    <property type="entry name" value="DNA breaking-rejoining enzymes"/>
    <property type="match status" value="1"/>
</dbReference>
<evidence type="ECO:0008006" key="7">
    <source>
        <dbReference type="Google" id="ProtNLM"/>
    </source>
</evidence>